<comment type="caution">
    <text evidence="1">The sequence shown here is derived from an EMBL/GenBank/DDBJ whole genome shotgun (WGS) entry which is preliminary data.</text>
</comment>
<protein>
    <submittedName>
        <fullName evidence="1">Uncharacterized protein</fullName>
    </submittedName>
</protein>
<reference evidence="1 2" key="1">
    <citation type="journal article" date="2022" name="bioRxiv">
        <title>The genome of the oomycete Peronosclerospora sorghi, a cosmopolitan pathogen of maize and sorghum, is inflated with dispersed pseudogenes.</title>
        <authorList>
            <person name="Fletcher K."/>
            <person name="Martin F."/>
            <person name="Isakeit T."/>
            <person name="Cavanaugh K."/>
            <person name="Magill C."/>
            <person name="Michelmore R."/>
        </authorList>
    </citation>
    <scope>NUCLEOTIDE SEQUENCE [LARGE SCALE GENOMIC DNA]</scope>
    <source>
        <strain evidence="1">P6</strain>
    </source>
</reference>
<organism evidence="1 2">
    <name type="scientific">Peronosclerospora sorghi</name>
    <dbReference type="NCBI Taxonomy" id="230839"/>
    <lineage>
        <taxon>Eukaryota</taxon>
        <taxon>Sar</taxon>
        <taxon>Stramenopiles</taxon>
        <taxon>Oomycota</taxon>
        <taxon>Peronosporomycetes</taxon>
        <taxon>Peronosporales</taxon>
        <taxon>Peronosporaceae</taxon>
        <taxon>Peronosclerospora</taxon>
    </lineage>
</organism>
<evidence type="ECO:0000313" key="1">
    <source>
        <dbReference type="EMBL" id="KAI9912658.1"/>
    </source>
</evidence>
<evidence type="ECO:0000313" key="2">
    <source>
        <dbReference type="Proteomes" id="UP001163321"/>
    </source>
</evidence>
<keyword evidence="2" id="KW-1185">Reference proteome</keyword>
<sequence>MVFPERTDGTMNIVWAQLIRNMKTVAFAPIVKKLVPLCFVTGAVVEAFMVKSGFCASFYLFQRNTIYSGLLTVVICVIDDIVTISEAERRQLRDEERRQYLETKIRGE</sequence>
<accession>A0ACC0W3H6</accession>
<proteinExistence type="predicted"/>
<gene>
    <name evidence="1" type="ORF">PsorP6_004846</name>
</gene>
<name>A0ACC0W3H6_9STRA</name>
<dbReference type="Proteomes" id="UP001163321">
    <property type="component" value="Chromosome 4"/>
</dbReference>
<dbReference type="EMBL" id="CM047583">
    <property type="protein sequence ID" value="KAI9912658.1"/>
    <property type="molecule type" value="Genomic_DNA"/>
</dbReference>